<dbReference type="SUPFAM" id="SSF111369">
    <property type="entry name" value="HlyD-like secretion proteins"/>
    <property type="match status" value="2"/>
</dbReference>
<name>A0A365H6R3_9ACTN</name>
<feature type="compositionally biased region" description="Gly residues" evidence="3">
    <location>
        <begin position="179"/>
        <end position="188"/>
    </location>
</feature>
<evidence type="ECO:0000256" key="3">
    <source>
        <dbReference type="SAM" id="MobiDB-lite"/>
    </source>
</evidence>
<keyword evidence="2" id="KW-0175">Coiled coil</keyword>
<evidence type="ECO:0000313" key="6">
    <source>
        <dbReference type="Proteomes" id="UP000251891"/>
    </source>
</evidence>
<organism evidence="5 6">
    <name type="scientific">Actinomadura craniellae</name>
    <dbReference type="NCBI Taxonomy" id="2231787"/>
    <lineage>
        <taxon>Bacteria</taxon>
        <taxon>Bacillati</taxon>
        <taxon>Actinomycetota</taxon>
        <taxon>Actinomycetes</taxon>
        <taxon>Streptosporangiales</taxon>
        <taxon>Thermomonosporaceae</taxon>
        <taxon>Actinomadura</taxon>
    </lineage>
</organism>
<comment type="subcellular location">
    <subcellularLocation>
        <location evidence="1">Cell envelope</location>
    </subcellularLocation>
</comment>
<sequence>MIAPALTRRLARIPKKVWSAVALLLLAGTLPLWTGGEPPAGPRTAPARQDAAVAAAAGTVQGSGVRGLAFGTSGTVRQVRVRAGDVVRAGQVLARLDDTAAREDLAVARAELAAAIEARDRPARSGGSCAVAPAAYRVRSSPTPTPTPAPSGSPEPSGTPSRSPAATVTPVPREREAGGCAGATGSGTGANAAAQVVQAEVGVRRAERALAGTRIVAPASGTVLTVAGTAGTRTGGSSAFVTLGDLDEVQVEGLFSQSDVAALAVGQDAEITLTVRPGERFTGSVVHIAPDATRDGDLVRYGVRIAFDDPPEGLLPGMTASVTIATG</sequence>
<dbReference type="EMBL" id="QLYX01000005">
    <property type="protein sequence ID" value="RAY14814.1"/>
    <property type="molecule type" value="Genomic_DNA"/>
</dbReference>
<dbReference type="PANTHER" id="PTHR32347:SF14">
    <property type="entry name" value="EFFLUX SYSTEM COMPONENT YKNX-RELATED"/>
    <property type="match status" value="1"/>
</dbReference>
<accession>A0A365H6R3</accession>
<keyword evidence="6" id="KW-1185">Reference proteome</keyword>
<dbReference type="AlphaFoldDB" id="A0A365H6R3"/>
<protein>
    <recommendedName>
        <fullName evidence="4">CusB-like beta-barrel domain-containing protein</fullName>
    </recommendedName>
</protein>
<dbReference type="InterPro" id="IPR058792">
    <property type="entry name" value="Beta-barrel_RND_2"/>
</dbReference>
<dbReference type="PANTHER" id="PTHR32347">
    <property type="entry name" value="EFFLUX SYSTEM COMPONENT YKNX-RELATED"/>
    <property type="match status" value="1"/>
</dbReference>
<reference evidence="5 6" key="1">
    <citation type="submission" date="2018-06" db="EMBL/GenBank/DDBJ databases">
        <title>Actinomadura craniellae sp. nov. isolated from marine sponge Craniella sp.</title>
        <authorList>
            <person name="Li L."/>
            <person name="Xu Q.H."/>
            <person name="Lin H.W."/>
            <person name="Lu Y.H."/>
        </authorList>
    </citation>
    <scope>NUCLEOTIDE SEQUENCE [LARGE SCALE GENOMIC DNA]</scope>
    <source>
        <strain evidence="5 6">LHW63021</strain>
    </source>
</reference>
<evidence type="ECO:0000313" key="5">
    <source>
        <dbReference type="EMBL" id="RAY14814.1"/>
    </source>
</evidence>
<dbReference type="Gene3D" id="2.40.30.170">
    <property type="match status" value="1"/>
</dbReference>
<dbReference type="InterPro" id="IPR050465">
    <property type="entry name" value="UPF0194_transport"/>
</dbReference>
<evidence type="ECO:0000259" key="4">
    <source>
        <dbReference type="Pfam" id="PF25954"/>
    </source>
</evidence>
<evidence type="ECO:0000256" key="1">
    <source>
        <dbReference type="ARBA" id="ARBA00004196"/>
    </source>
</evidence>
<feature type="region of interest" description="Disordered" evidence="3">
    <location>
        <begin position="135"/>
        <end position="190"/>
    </location>
</feature>
<dbReference type="GO" id="GO:0030313">
    <property type="term" value="C:cell envelope"/>
    <property type="evidence" value="ECO:0007669"/>
    <property type="project" value="UniProtKB-SubCell"/>
</dbReference>
<evidence type="ECO:0000256" key="2">
    <source>
        <dbReference type="ARBA" id="ARBA00023054"/>
    </source>
</evidence>
<feature type="domain" description="CusB-like beta-barrel" evidence="4">
    <location>
        <begin position="256"/>
        <end position="326"/>
    </location>
</feature>
<dbReference type="Pfam" id="PF25954">
    <property type="entry name" value="Beta-barrel_RND_2"/>
    <property type="match status" value="1"/>
</dbReference>
<feature type="compositionally biased region" description="Pro residues" evidence="3">
    <location>
        <begin position="143"/>
        <end position="153"/>
    </location>
</feature>
<proteinExistence type="predicted"/>
<dbReference type="Gene3D" id="2.40.50.100">
    <property type="match status" value="1"/>
</dbReference>
<dbReference type="Proteomes" id="UP000251891">
    <property type="component" value="Unassembled WGS sequence"/>
</dbReference>
<gene>
    <name evidence="5" type="ORF">DPM19_13890</name>
</gene>
<feature type="compositionally biased region" description="Low complexity" evidence="3">
    <location>
        <begin position="154"/>
        <end position="164"/>
    </location>
</feature>
<comment type="caution">
    <text evidence="5">The sequence shown here is derived from an EMBL/GenBank/DDBJ whole genome shotgun (WGS) entry which is preliminary data.</text>
</comment>